<feature type="transmembrane region" description="Helical" evidence="2">
    <location>
        <begin position="190"/>
        <end position="210"/>
    </location>
</feature>
<proteinExistence type="predicted"/>
<gene>
    <name evidence="3" type="ORF">COHA_001682</name>
</gene>
<keyword evidence="2" id="KW-1133">Transmembrane helix</keyword>
<feature type="transmembrane region" description="Helical" evidence="2">
    <location>
        <begin position="64"/>
        <end position="81"/>
    </location>
</feature>
<sequence length="344" mass="38287">MRLARLLWDWMDDPFYSVTSALCRLQNEQAAATDPFHWRLAAWTGLVLSTVLVLLGMLDTGALQPVGWYALLCMAVAHLASRQPRLYAHWRPPICLGVWLHQGWTLTRLALLSSTHVSMHSAPTWLVLLLVGLWNGSLFMLCATLRAPLLLCWNSLALPLAAAIPAWCSGAVCQLGLLQAPGAAVAIVRLYHVLSWTHIVAAFPGAAVPAPDAPRSVLHCCWMVNTWAVVTGTVLLPWVWAWRRERLARRRFAWWRLLEAVGEVDQPPHEEVADQVAGPMEEAEAEPSDNMQPPALGPAMAREAWEPWRLADDCRPAWAWALDFYLLSCAAWAALLLYATARGF</sequence>
<keyword evidence="2" id="KW-0472">Membrane</keyword>
<evidence type="ECO:0000256" key="2">
    <source>
        <dbReference type="SAM" id="Phobius"/>
    </source>
</evidence>
<feature type="transmembrane region" description="Helical" evidence="2">
    <location>
        <begin position="125"/>
        <end position="150"/>
    </location>
</feature>
<evidence type="ECO:0000313" key="3">
    <source>
        <dbReference type="EMBL" id="KAI7844802.1"/>
    </source>
</evidence>
<dbReference type="EMBL" id="JADXDR010000024">
    <property type="protein sequence ID" value="KAI7844802.1"/>
    <property type="molecule type" value="Genomic_DNA"/>
</dbReference>
<keyword evidence="2" id="KW-0812">Transmembrane</keyword>
<evidence type="ECO:0000256" key="1">
    <source>
        <dbReference type="SAM" id="MobiDB-lite"/>
    </source>
</evidence>
<feature type="transmembrane region" description="Helical" evidence="2">
    <location>
        <begin position="317"/>
        <end position="339"/>
    </location>
</feature>
<reference evidence="3" key="1">
    <citation type="submission" date="2020-11" db="EMBL/GenBank/DDBJ databases">
        <title>Chlorella ohadii genome sequencing and assembly.</title>
        <authorList>
            <person name="Murik O."/>
            <person name="Treves H."/>
            <person name="Kedem I."/>
            <person name="Shotland Y."/>
            <person name="Kaplan A."/>
        </authorList>
    </citation>
    <scope>NUCLEOTIDE SEQUENCE</scope>
    <source>
        <strain evidence="3">1</strain>
    </source>
</reference>
<dbReference type="Proteomes" id="UP001205105">
    <property type="component" value="Unassembled WGS sequence"/>
</dbReference>
<organism evidence="3 4">
    <name type="scientific">Chlorella ohadii</name>
    <dbReference type="NCBI Taxonomy" id="2649997"/>
    <lineage>
        <taxon>Eukaryota</taxon>
        <taxon>Viridiplantae</taxon>
        <taxon>Chlorophyta</taxon>
        <taxon>core chlorophytes</taxon>
        <taxon>Trebouxiophyceae</taxon>
        <taxon>Chlorellales</taxon>
        <taxon>Chlorellaceae</taxon>
        <taxon>Chlorella clade</taxon>
        <taxon>Chlorella</taxon>
    </lineage>
</organism>
<comment type="caution">
    <text evidence="3">The sequence shown here is derived from an EMBL/GenBank/DDBJ whole genome shotgun (WGS) entry which is preliminary data.</text>
</comment>
<evidence type="ECO:0000313" key="4">
    <source>
        <dbReference type="Proteomes" id="UP001205105"/>
    </source>
</evidence>
<feature type="region of interest" description="Disordered" evidence="1">
    <location>
        <begin position="269"/>
        <end position="292"/>
    </location>
</feature>
<feature type="transmembrane region" description="Helical" evidence="2">
    <location>
        <begin position="222"/>
        <end position="242"/>
    </location>
</feature>
<accession>A0AAD5DUY1</accession>
<protein>
    <submittedName>
        <fullName evidence="3">Uncharacterized protein</fullName>
    </submittedName>
</protein>
<feature type="transmembrane region" description="Helical" evidence="2">
    <location>
        <begin position="40"/>
        <end position="58"/>
    </location>
</feature>
<name>A0AAD5DUY1_9CHLO</name>
<feature type="transmembrane region" description="Helical" evidence="2">
    <location>
        <begin position="156"/>
        <end position="178"/>
    </location>
</feature>
<dbReference type="AlphaFoldDB" id="A0AAD5DUY1"/>
<keyword evidence="4" id="KW-1185">Reference proteome</keyword>